<comment type="subcellular location">
    <subcellularLocation>
        <location evidence="1">Cell outer membrane</location>
    </subcellularLocation>
</comment>
<dbReference type="PROSITE" id="PS51123">
    <property type="entry name" value="OMPA_2"/>
    <property type="match status" value="1"/>
</dbReference>
<dbReference type="STRING" id="990371.SAMN05421813_109109"/>
<evidence type="ECO:0000256" key="5">
    <source>
        <dbReference type="PROSITE-ProRule" id="PRU00473"/>
    </source>
</evidence>
<dbReference type="SUPFAM" id="SSF48452">
    <property type="entry name" value="TPR-like"/>
    <property type="match status" value="1"/>
</dbReference>
<evidence type="ECO:0000256" key="6">
    <source>
        <dbReference type="SAM" id="MobiDB-lite"/>
    </source>
</evidence>
<dbReference type="InterPro" id="IPR008969">
    <property type="entry name" value="CarboxyPept-like_regulatory"/>
</dbReference>
<evidence type="ECO:0000256" key="7">
    <source>
        <dbReference type="SAM" id="SignalP"/>
    </source>
</evidence>
<feature type="compositionally biased region" description="Basic and acidic residues" evidence="6">
    <location>
        <begin position="621"/>
        <end position="636"/>
    </location>
</feature>
<dbReference type="SUPFAM" id="SSF103088">
    <property type="entry name" value="OmpA-like"/>
    <property type="match status" value="1"/>
</dbReference>
<dbReference type="PANTHER" id="PTHR30329:SF21">
    <property type="entry name" value="LIPOPROTEIN YIAD-RELATED"/>
    <property type="match status" value="1"/>
</dbReference>
<evidence type="ECO:0000259" key="8">
    <source>
        <dbReference type="PROSITE" id="PS51123"/>
    </source>
</evidence>
<dbReference type="Pfam" id="PF07676">
    <property type="entry name" value="PD40"/>
    <property type="match status" value="4"/>
</dbReference>
<feature type="domain" description="OmpA-like" evidence="8">
    <location>
        <begin position="521"/>
        <end position="636"/>
    </location>
</feature>
<feature type="region of interest" description="Disordered" evidence="6">
    <location>
        <begin position="614"/>
        <end position="636"/>
    </location>
</feature>
<accession>A0A1G9S7P6</accession>
<dbReference type="Pfam" id="PF13181">
    <property type="entry name" value="TPR_8"/>
    <property type="match status" value="1"/>
</dbReference>
<dbReference type="PROSITE" id="PS50005">
    <property type="entry name" value="TPR"/>
    <property type="match status" value="1"/>
</dbReference>
<dbReference type="Gene3D" id="1.25.40.10">
    <property type="entry name" value="Tetratricopeptide repeat domain"/>
    <property type="match status" value="1"/>
</dbReference>
<name>A0A1G9S7P6_9SPHI</name>
<evidence type="ECO:0000313" key="9">
    <source>
        <dbReference type="EMBL" id="SDM31452.1"/>
    </source>
</evidence>
<dbReference type="RefSeq" id="WP_090703829.1">
    <property type="nucleotide sequence ID" value="NZ_FNHH01000009.1"/>
</dbReference>
<dbReference type="PANTHER" id="PTHR30329">
    <property type="entry name" value="STATOR ELEMENT OF FLAGELLAR MOTOR COMPLEX"/>
    <property type="match status" value="1"/>
</dbReference>
<evidence type="ECO:0000256" key="2">
    <source>
        <dbReference type="ARBA" id="ARBA00023136"/>
    </source>
</evidence>
<dbReference type="AlphaFoldDB" id="A0A1G9S7P6"/>
<dbReference type="GO" id="GO:0009279">
    <property type="term" value="C:cell outer membrane"/>
    <property type="evidence" value="ECO:0007669"/>
    <property type="project" value="UniProtKB-SubCell"/>
</dbReference>
<dbReference type="CDD" id="cd07185">
    <property type="entry name" value="OmpA_C-like"/>
    <property type="match status" value="1"/>
</dbReference>
<reference evidence="10" key="1">
    <citation type="submission" date="2016-10" db="EMBL/GenBank/DDBJ databases">
        <authorList>
            <person name="Varghese N."/>
            <person name="Submissions S."/>
        </authorList>
    </citation>
    <scope>NUCLEOTIDE SEQUENCE [LARGE SCALE GENOMIC DNA]</scope>
    <source>
        <strain evidence="10">DSM 24536</strain>
    </source>
</reference>
<dbReference type="InterPro" id="IPR019734">
    <property type="entry name" value="TPR_rpt"/>
</dbReference>
<feature type="chain" id="PRO_5011621190" evidence="7">
    <location>
        <begin position="19"/>
        <end position="636"/>
    </location>
</feature>
<dbReference type="Gene3D" id="2.120.10.30">
    <property type="entry name" value="TolB, C-terminal domain"/>
    <property type="match status" value="1"/>
</dbReference>
<evidence type="ECO:0000256" key="1">
    <source>
        <dbReference type="ARBA" id="ARBA00004442"/>
    </source>
</evidence>
<evidence type="ECO:0000256" key="4">
    <source>
        <dbReference type="PROSITE-ProRule" id="PRU00339"/>
    </source>
</evidence>
<dbReference type="PROSITE" id="PS50293">
    <property type="entry name" value="TPR_REGION"/>
    <property type="match status" value="1"/>
</dbReference>
<dbReference type="Proteomes" id="UP000199226">
    <property type="component" value="Unassembled WGS sequence"/>
</dbReference>
<dbReference type="OrthoDB" id="9809364at2"/>
<dbReference type="Gene3D" id="3.30.1330.60">
    <property type="entry name" value="OmpA-like domain"/>
    <property type="match status" value="1"/>
</dbReference>
<dbReference type="InterPro" id="IPR011990">
    <property type="entry name" value="TPR-like_helical_dom_sf"/>
</dbReference>
<dbReference type="SUPFAM" id="SSF82171">
    <property type="entry name" value="DPP6 N-terminal domain-like"/>
    <property type="match status" value="1"/>
</dbReference>
<dbReference type="SMART" id="SM00028">
    <property type="entry name" value="TPR"/>
    <property type="match status" value="3"/>
</dbReference>
<gene>
    <name evidence="9" type="ORF">SAMN05421813_109109</name>
</gene>
<dbReference type="EMBL" id="FNHH01000009">
    <property type="protein sequence ID" value="SDM31452.1"/>
    <property type="molecule type" value="Genomic_DNA"/>
</dbReference>
<dbReference type="InterPro" id="IPR011659">
    <property type="entry name" value="WD40"/>
</dbReference>
<feature type="repeat" description="TPR" evidence="4">
    <location>
        <begin position="63"/>
        <end position="96"/>
    </location>
</feature>
<organism evidence="9 10">
    <name type="scientific">Daejeonella rubra</name>
    <dbReference type="NCBI Taxonomy" id="990371"/>
    <lineage>
        <taxon>Bacteria</taxon>
        <taxon>Pseudomonadati</taxon>
        <taxon>Bacteroidota</taxon>
        <taxon>Sphingobacteriia</taxon>
        <taxon>Sphingobacteriales</taxon>
        <taxon>Sphingobacteriaceae</taxon>
        <taxon>Daejeonella</taxon>
    </lineage>
</organism>
<evidence type="ECO:0000256" key="3">
    <source>
        <dbReference type="ARBA" id="ARBA00023237"/>
    </source>
</evidence>
<dbReference type="InterPro" id="IPR006664">
    <property type="entry name" value="OMP_bac"/>
</dbReference>
<dbReference type="SUPFAM" id="SSF49464">
    <property type="entry name" value="Carboxypeptidase regulatory domain-like"/>
    <property type="match status" value="1"/>
</dbReference>
<keyword evidence="4" id="KW-0802">TPR repeat</keyword>
<feature type="signal peptide" evidence="7">
    <location>
        <begin position="1"/>
        <end position="18"/>
    </location>
</feature>
<keyword evidence="2 5" id="KW-0472">Membrane</keyword>
<dbReference type="PRINTS" id="PR01021">
    <property type="entry name" value="OMPADOMAIN"/>
</dbReference>
<dbReference type="InterPro" id="IPR011042">
    <property type="entry name" value="6-blade_b-propeller_TolB-like"/>
</dbReference>
<sequence length="636" mass="71469">MYKCILFIFCLVSGSVFAQKQTSSINKQAQKAYEQANQAISYKLYDKAISELNRAISLDNNFLAAYQQLGDLYRKSGNYSNALNNYRKILEVDPEFHPLTYFGIAESELNTGDYANAIQHFNKYLTYPGLNPVSRDNINKYIADCTFSLEAIKTPVPFKPINIGPAINTKEDEYLPVITADEEMIIYTRQTNRNEDFYKSTKRNGEWSVAEFLSKEINTSNFNEGAQNISPDGNYLFFTGCNRPDGLGRCDIYISKREGNDWSKPFNIGGPVNTAGWESQPSISADGRTLYFVSTRQGGYGGYDIWSSELNSDGSWASPVNLGPDINTSYDEQSPFIHPDNESLYFSSNGWPGLGNKDLFLSRKTYSGDKQTGWQKPENLGFPINSFSEESGLSISSSGKLAFFSSNQKDGYGKLDIYSFELPEKARPGSVTYVKGKVFDNLSKEVLDAQIQITNLTKGNTVYDEITDPENGQFLATLPAGKSYGLTVSKEGYLFYSQNFTLTGDQENKPFIIEVPLQKIEIGRMVILNNIFFETNKFDLLPESKSELQQLILFLRENPTVSIEIGGHTDSIGEDESNLILSKNRAKTVYDYLIINKIPVKNLSFKGYGEGLPISDNSTEQGRKNNRRTEFKITNK</sequence>
<protein>
    <submittedName>
        <fullName evidence="9">WD40-like Beta Propeller Repeat</fullName>
    </submittedName>
</protein>
<dbReference type="Pfam" id="PF00691">
    <property type="entry name" value="OmpA"/>
    <property type="match status" value="1"/>
</dbReference>
<keyword evidence="7" id="KW-0732">Signal</keyword>
<dbReference type="InterPro" id="IPR006665">
    <property type="entry name" value="OmpA-like"/>
</dbReference>
<proteinExistence type="predicted"/>
<dbReference type="InterPro" id="IPR036737">
    <property type="entry name" value="OmpA-like_sf"/>
</dbReference>
<keyword evidence="10" id="KW-1185">Reference proteome</keyword>
<evidence type="ECO:0000313" key="10">
    <source>
        <dbReference type="Proteomes" id="UP000199226"/>
    </source>
</evidence>
<dbReference type="InterPro" id="IPR050330">
    <property type="entry name" value="Bact_OuterMem_StrucFunc"/>
</dbReference>
<dbReference type="Gene3D" id="2.60.40.1120">
    <property type="entry name" value="Carboxypeptidase-like, regulatory domain"/>
    <property type="match status" value="1"/>
</dbReference>
<keyword evidence="3" id="KW-0998">Cell outer membrane</keyword>